<keyword evidence="5" id="KW-0472">Membrane</keyword>
<dbReference type="PROSITE" id="PS50835">
    <property type="entry name" value="IG_LIKE"/>
    <property type="match status" value="1"/>
</dbReference>
<evidence type="ECO:0000256" key="4">
    <source>
        <dbReference type="ARBA" id="ARBA00023319"/>
    </source>
</evidence>
<reference evidence="8" key="1">
    <citation type="submission" date="2025-08" db="UniProtKB">
        <authorList>
            <consortium name="Ensembl"/>
        </authorList>
    </citation>
    <scope>IDENTIFICATION</scope>
</reference>
<keyword evidence="2" id="KW-1015">Disulfide bond</keyword>
<evidence type="ECO:0000256" key="6">
    <source>
        <dbReference type="SAM" id="SignalP"/>
    </source>
</evidence>
<dbReference type="InterPro" id="IPR003599">
    <property type="entry name" value="Ig_sub"/>
</dbReference>
<evidence type="ECO:0000313" key="9">
    <source>
        <dbReference type="Proteomes" id="UP000694419"/>
    </source>
</evidence>
<proteinExistence type="predicted"/>
<reference evidence="8" key="2">
    <citation type="submission" date="2025-09" db="UniProtKB">
        <authorList>
            <consortium name="Ensembl"/>
        </authorList>
    </citation>
    <scope>IDENTIFICATION</scope>
</reference>
<evidence type="ECO:0000256" key="1">
    <source>
        <dbReference type="ARBA" id="ARBA00022729"/>
    </source>
</evidence>
<dbReference type="InterPro" id="IPR013106">
    <property type="entry name" value="Ig_V-set"/>
</dbReference>
<sequence length="195" mass="20723">GPVPPHPTPQTLLLLCPGAGAQVIQGFELQQPQDKVSVKARSTLTLTCTVSGDGPPGPVKWLKGWGQGSEVTYEQAGSFPRVTRALDGSDTDFTIHIRDVQPEDVGTYYCVKFRKSPGSDEVFRRGKGTKGSSRQEPALLGAAPGSAHPIPAGWALLLTFSVAAAAVCASPALVLCRCSWQRGPRARFAARLRQC</sequence>
<feature type="transmembrane region" description="Helical" evidence="5">
    <location>
        <begin position="154"/>
        <end position="176"/>
    </location>
</feature>
<keyword evidence="1 6" id="KW-0732">Signal</keyword>
<feature type="signal peptide" evidence="6">
    <location>
        <begin position="1"/>
        <end position="21"/>
    </location>
</feature>
<dbReference type="FunFam" id="2.60.40.10:FF:000295">
    <property type="entry name" value="Tyrosine-protein phosphatase non-receptor type substrate 1"/>
    <property type="match status" value="1"/>
</dbReference>
<evidence type="ECO:0000256" key="5">
    <source>
        <dbReference type="SAM" id="Phobius"/>
    </source>
</evidence>
<dbReference type="SUPFAM" id="SSF48726">
    <property type="entry name" value="Immunoglobulin"/>
    <property type="match status" value="1"/>
</dbReference>
<dbReference type="SMART" id="SM00406">
    <property type="entry name" value="IGv"/>
    <property type="match status" value="1"/>
</dbReference>
<feature type="chain" id="PRO_5034026480" description="Ig-like domain-containing protein" evidence="6">
    <location>
        <begin position="22"/>
        <end position="195"/>
    </location>
</feature>
<keyword evidence="5" id="KW-0812">Transmembrane</keyword>
<dbReference type="Proteomes" id="UP000694419">
    <property type="component" value="Unplaced"/>
</dbReference>
<dbReference type="Gene3D" id="2.60.40.10">
    <property type="entry name" value="Immunoglobulins"/>
    <property type="match status" value="1"/>
</dbReference>
<dbReference type="InterPro" id="IPR051755">
    <property type="entry name" value="Ig-like_CS_Receptor"/>
</dbReference>
<keyword evidence="5" id="KW-1133">Transmembrane helix</keyword>
<feature type="domain" description="Ig-like" evidence="7">
    <location>
        <begin position="9"/>
        <end position="110"/>
    </location>
</feature>
<dbReference type="Ensembl" id="ENSCPGT00000000378.1">
    <property type="protein sequence ID" value="ENSCPGP00000000340.1"/>
    <property type="gene ID" value="ENSCPGG00000000270.1"/>
</dbReference>
<evidence type="ECO:0000313" key="8">
    <source>
        <dbReference type="Ensembl" id="ENSCPGP00000000340.1"/>
    </source>
</evidence>
<dbReference type="Pfam" id="PF13927">
    <property type="entry name" value="Ig_3"/>
    <property type="match status" value="1"/>
</dbReference>
<dbReference type="InterPro" id="IPR007110">
    <property type="entry name" value="Ig-like_dom"/>
</dbReference>
<evidence type="ECO:0000259" key="7">
    <source>
        <dbReference type="PROSITE" id="PS50835"/>
    </source>
</evidence>
<evidence type="ECO:0000256" key="3">
    <source>
        <dbReference type="ARBA" id="ARBA00023180"/>
    </source>
</evidence>
<dbReference type="InterPro" id="IPR013783">
    <property type="entry name" value="Ig-like_fold"/>
</dbReference>
<dbReference type="InterPro" id="IPR036179">
    <property type="entry name" value="Ig-like_dom_sf"/>
</dbReference>
<dbReference type="AlphaFoldDB" id="A0A8C3J050"/>
<dbReference type="SMART" id="SM00409">
    <property type="entry name" value="IG"/>
    <property type="match status" value="1"/>
</dbReference>
<dbReference type="PANTHER" id="PTHR19971">
    <property type="entry name" value="SIGNAL-REGULATORY PROTEIN BETA"/>
    <property type="match status" value="1"/>
</dbReference>
<accession>A0A8C3J050</accession>
<evidence type="ECO:0000256" key="2">
    <source>
        <dbReference type="ARBA" id="ARBA00023157"/>
    </source>
</evidence>
<organism evidence="8 9">
    <name type="scientific">Calidris pygmaea</name>
    <name type="common">Spoon-billed sandpiper</name>
    <dbReference type="NCBI Taxonomy" id="425635"/>
    <lineage>
        <taxon>Eukaryota</taxon>
        <taxon>Metazoa</taxon>
        <taxon>Chordata</taxon>
        <taxon>Craniata</taxon>
        <taxon>Vertebrata</taxon>
        <taxon>Euteleostomi</taxon>
        <taxon>Archelosauria</taxon>
        <taxon>Archosauria</taxon>
        <taxon>Dinosauria</taxon>
        <taxon>Saurischia</taxon>
        <taxon>Theropoda</taxon>
        <taxon>Coelurosauria</taxon>
        <taxon>Aves</taxon>
        <taxon>Neognathae</taxon>
        <taxon>Neoaves</taxon>
        <taxon>Charadriiformes</taxon>
        <taxon>Scolopacidae</taxon>
        <taxon>Calidris</taxon>
    </lineage>
</organism>
<keyword evidence="4" id="KW-0393">Immunoglobulin domain</keyword>
<keyword evidence="3" id="KW-0325">Glycoprotein</keyword>
<name>A0A8C3J050_9CHAR</name>
<protein>
    <recommendedName>
        <fullName evidence="7">Ig-like domain-containing protein</fullName>
    </recommendedName>
</protein>
<keyword evidence="9" id="KW-1185">Reference proteome</keyword>